<accession>A0A179UXY9</accession>
<dbReference type="VEuPathDB" id="FungiDB:BDBG_17608"/>
<dbReference type="KEGG" id="bgh:BDBG_17608"/>
<dbReference type="RefSeq" id="XP_031580156.1">
    <property type="nucleotide sequence ID" value="XM_031725290.1"/>
</dbReference>
<sequence>MLCQLLSASACQFDNLSLFQDLKGWQGRTLIQRLAGRAIAESVVKSLRISMLEVPPPLPVFKLGVKVNFAAVQPGNCLHLLLVKWSFAPRCWHRTESHCPEPLSQLFTLLS</sequence>
<evidence type="ECO:0000313" key="1">
    <source>
        <dbReference type="EMBL" id="OAT11998.1"/>
    </source>
</evidence>
<keyword evidence="2" id="KW-1185">Reference proteome</keyword>
<gene>
    <name evidence="1" type="ORF">BDBG_17608</name>
</gene>
<reference evidence="2" key="1">
    <citation type="journal article" date="2015" name="PLoS Genet.">
        <title>The dynamic genome and transcriptome of the human fungal pathogen Blastomyces and close relative Emmonsia.</title>
        <authorList>
            <person name="Munoz J.F."/>
            <person name="Gauthier G.M."/>
            <person name="Desjardins C.A."/>
            <person name="Gallo J.E."/>
            <person name="Holder J."/>
            <person name="Sullivan T.D."/>
            <person name="Marty A.J."/>
            <person name="Carmen J.C."/>
            <person name="Chen Z."/>
            <person name="Ding L."/>
            <person name="Gujja S."/>
            <person name="Magrini V."/>
            <person name="Misas E."/>
            <person name="Mitreva M."/>
            <person name="Priest M."/>
            <person name="Saif S."/>
            <person name="Whiston E.A."/>
            <person name="Young S."/>
            <person name="Zeng Q."/>
            <person name="Goldman W.E."/>
            <person name="Mardis E.R."/>
            <person name="Taylor J.W."/>
            <person name="McEwen J.G."/>
            <person name="Clay O.K."/>
            <person name="Klein B.S."/>
            <person name="Cuomo C.A."/>
        </authorList>
    </citation>
    <scope>NUCLEOTIDE SEQUENCE [LARGE SCALE GENOMIC DNA]</scope>
    <source>
        <strain evidence="2">SLH14081</strain>
    </source>
</reference>
<dbReference type="Proteomes" id="UP000002038">
    <property type="component" value="Unassembled WGS sequence"/>
</dbReference>
<protein>
    <submittedName>
        <fullName evidence="1">Uncharacterized protein</fullName>
    </submittedName>
</protein>
<dbReference type="AlphaFoldDB" id="A0A179UXY9"/>
<dbReference type="GeneID" id="42529250"/>
<evidence type="ECO:0000313" key="2">
    <source>
        <dbReference type="Proteomes" id="UP000002038"/>
    </source>
</evidence>
<name>A0A179UXY9_BLAGS</name>
<proteinExistence type="predicted"/>
<dbReference type="EMBL" id="GG657466">
    <property type="protein sequence ID" value="OAT11998.1"/>
    <property type="molecule type" value="Genomic_DNA"/>
</dbReference>
<organism evidence="1 2">
    <name type="scientific">Blastomyces gilchristii (strain SLH14081)</name>
    <name type="common">Blastomyces dermatitidis</name>
    <dbReference type="NCBI Taxonomy" id="559298"/>
    <lineage>
        <taxon>Eukaryota</taxon>
        <taxon>Fungi</taxon>
        <taxon>Dikarya</taxon>
        <taxon>Ascomycota</taxon>
        <taxon>Pezizomycotina</taxon>
        <taxon>Eurotiomycetes</taxon>
        <taxon>Eurotiomycetidae</taxon>
        <taxon>Onygenales</taxon>
        <taxon>Ajellomycetaceae</taxon>
        <taxon>Blastomyces</taxon>
    </lineage>
</organism>